<reference evidence="9 10" key="1">
    <citation type="submission" date="2019-11" db="EMBL/GenBank/DDBJ databases">
        <authorList>
            <person name="Criscuolo A."/>
        </authorList>
    </citation>
    <scope>NUCLEOTIDE SEQUENCE [LARGE SCALE GENOMIC DNA]</scope>
    <source>
        <strain evidence="9">CIP111667</strain>
    </source>
</reference>
<evidence type="ECO:0000256" key="5">
    <source>
        <dbReference type="ARBA" id="ARBA00022989"/>
    </source>
</evidence>
<sequence>MVAYIVRRLFFAAFVMWGAVTIVFIVLRMVPGDPALVMLGPDANPDEIAALRESLGLTEPIPQQYLHYLASSVRLDFGDSIRLGGDAMGHVLERMPMTIQLSVAALLFAVVFGIGFGIVAALRVNTWADRVITVTSLVTHSLPSFWVGLVLILMLARGLQLLPSGGAGSFAHLLLPAFALALPFTAMVMRLTRSGLLEVINEGYIATARSKGLSERVVIFPHAIRNALIPIVTVVGLYFGAILGGTVVIETVFAWPGVGRLIVDSIGFRDYGVVQAGILVIAAIFVMINLIVDILYGYLDPRVRLAR</sequence>
<feature type="transmembrane region" description="Helical" evidence="7">
    <location>
        <begin position="99"/>
        <end position="122"/>
    </location>
</feature>
<dbReference type="RefSeq" id="WP_156740370.1">
    <property type="nucleotide sequence ID" value="NZ_CACRYJ010000020.1"/>
</dbReference>
<feature type="transmembrane region" description="Helical" evidence="7">
    <location>
        <begin position="9"/>
        <end position="30"/>
    </location>
</feature>
<comment type="similarity">
    <text evidence="7">Belongs to the binding-protein-dependent transport system permease family.</text>
</comment>
<evidence type="ECO:0000313" key="9">
    <source>
        <dbReference type="EMBL" id="VZO36341.1"/>
    </source>
</evidence>
<name>A0A7M4DHE8_9MICO</name>
<organism evidence="9 10">
    <name type="scientific">Occultella aeris</name>
    <dbReference type="NCBI Taxonomy" id="2761496"/>
    <lineage>
        <taxon>Bacteria</taxon>
        <taxon>Bacillati</taxon>
        <taxon>Actinomycetota</taxon>
        <taxon>Actinomycetes</taxon>
        <taxon>Micrococcales</taxon>
        <taxon>Ruaniaceae</taxon>
        <taxon>Occultella</taxon>
    </lineage>
</organism>
<feature type="transmembrane region" description="Helical" evidence="7">
    <location>
        <begin position="168"/>
        <end position="188"/>
    </location>
</feature>
<evidence type="ECO:0000256" key="1">
    <source>
        <dbReference type="ARBA" id="ARBA00004651"/>
    </source>
</evidence>
<dbReference type="CDD" id="cd06261">
    <property type="entry name" value="TM_PBP2"/>
    <property type="match status" value="1"/>
</dbReference>
<evidence type="ECO:0000256" key="7">
    <source>
        <dbReference type="RuleBase" id="RU363032"/>
    </source>
</evidence>
<evidence type="ECO:0000256" key="6">
    <source>
        <dbReference type="ARBA" id="ARBA00023136"/>
    </source>
</evidence>
<dbReference type="Gene3D" id="1.10.3720.10">
    <property type="entry name" value="MetI-like"/>
    <property type="match status" value="1"/>
</dbReference>
<keyword evidence="4 7" id="KW-0812">Transmembrane</keyword>
<evidence type="ECO:0000313" key="10">
    <source>
        <dbReference type="Proteomes" id="UP000419743"/>
    </source>
</evidence>
<dbReference type="GO" id="GO:0005886">
    <property type="term" value="C:plasma membrane"/>
    <property type="evidence" value="ECO:0007669"/>
    <property type="project" value="UniProtKB-SubCell"/>
</dbReference>
<proteinExistence type="inferred from homology"/>
<keyword evidence="2 7" id="KW-0813">Transport</keyword>
<feature type="domain" description="ABC transmembrane type-1" evidence="8">
    <location>
        <begin position="95"/>
        <end position="292"/>
    </location>
</feature>
<dbReference type="PROSITE" id="PS50928">
    <property type="entry name" value="ABC_TM1"/>
    <property type="match status" value="1"/>
</dbReference>
<dbReference type="InterPro" id="IPR035906">
    <property type="entry name" value="MetI-like_sf"/>
</dbReference>
<accession>A0A7M4DHE8</accession>
<dbReference type="Pfam" id="PF19300">
    <property type="entry name" value="BPD_transp_1_N"/>
    <property type="match status" value="1"/>
</dbReference>
<dbReference type="EMBL" id="CACRYJ010000020">
    <property type="protein sequence ID" value="VZO36341.1"/>
    <property type="molecule type" value="Genomic_DNA"/>
</dbReference>
<keyword evidence="3" id="KW-1003">Cell membrane</keyword>
<feature type="transmembrane region" description="Helical" evidence="7">
    <location>
        <begin position="273"/>
        <end position="299"/>
    </location>
</feature>
<dbReference type="InterPro" id="IPR045621">
    <property type="entry name" value="BPD_transp_1_N"/>
</dbReference>
<dbReference type="Pfam" id="PF00528">
    <property type="entry name" value="BPD_transp_1"/>
    <property type="match status" value="1"/>
</dbReference>
<protein>
    <submittedName>
        <fullName evidence="9">Glutathione transport system permease protein GsiC</fullName>
    </submittedName>
</protein>
<evidence type="ECO:0000256" key="2">
    <source>
        <dbReference type="ARBA" id="ARBA00022448"/>
    </source>
</evidence>
<dbReference type="PANTHER" id="PTHR43163">
    <property type="entry name" value="DIPEPTIDE TRANSPORT SYSTEM PERMEASE PROTEIN DPPB-RELATED"/>
    <property type="match status" value="1"/>
</dbReference>
<dbReference type="GO" id="GO:0071916">
    <property type="term" value="F:dipeptide transmembrane transporter activity"/>
    <property type="evidence" value="ECO:0007669"/>
    <property type="project" value="TreeGrafter"/>
</dbReference>
<evidence type="ECO:0000259" key="8">
    <source>
        <dbReference type="PROSITE" id="PS50928"/>
    </source>
</evidence>
<keyword evidence="6 7" id="KW-0472">Membrane</keyword>
<gene>
    <name evidence="9" type="primary">gsiC_3</name>
    <name evidence="9" type="ORF">HALOF300_01545</name>
</gene>
<dbReference type="InterPro" id="IPR000515">
    <property type="entry name" value="MetI-like"/>
</dbReference>
<dbReference type="AlphaFoldDB" id="A0A7M4DHE8"/>
<evidence type="ECO:0000256" key="3">
    <source>
        <dbReference type="ARBA" id="ARBA00022475"/>
    </source>
</evidence>
<feature type="transmembrane region" description="Helical" evidence="7">
    <location>
        <begin position="134"/>
        <end position="156"/>
    </location>
</feature>
<comment type="caution">
    <text evidence="9">The sequence shown here is derived from an EMBL/GenBank/DDBJ whole genome shotgun (WGS) entry which is preliminary data.</text>
</comment>
<feature type="transmembrane region" description="Helical" evidence="7">
    <location>
        <begin position="228"/>
        <end position="253"/>
    </location>
</feature>
<keyword evidence="5 7" id="KW-1133">Transmembrane helix</keyword>
<comment type="subcellular location">
    <subcellularLocation>
        <location evidence="1 7">Cell membrane</location>
        <topology evidence="1 7">Multi-pass membrane protein</topology>
    </subcellularLocation>
</comment>
<keyword evidence="10" id="KW-1185">Reference proteome</keyword>
<dbReference type="Proteomes" id="UP000419743">
    <property type="component" value="Unassembled WGS sequence"/>
</dbReference>
<evidence type="ECO:0000256" key="4">
    <source>
        <dbReference type="ARBA" id="ARBA00022692"/>
    </source>
</evidence>
<dbReference type="PANTHER" id="PTHR43163:SF6">
    <property type="entry name" value="DIPEPTIDE TRANSPORT SYSTEM PERMEASE PROTEIN DPPB-RELATED"/>
    <property type="match status" value="1"/>
</dbReference>
<dbReference type="SUPFAM" id="SSF161098">
    <property type="entry name" value="MetI-like"/>
    <property type="match status" value="1"/>
</dbReference>